<reference evidence="2 3" key="1">
    <citation type="journal article" date="2013" name="Genome Announc.">
        <title>Draft Genome Sequence of Arcticibacter svalbardensis Strain MN12-7T, a Member of the Family Sphingobacteriaceae Isolated from an Arctic Soil Sample.</title>
        <authorList>
            <person name="Shivaji S."/>
            <person name="Ara S."/>
            <person name="Prasad S."/>
            <person name="Manasa B.P."/>
            <person name="Begum Z."/>
            <person name="Singh A."/>
            <person name="Kumar Pinnaka A."/>
        </authorList>
    </citation>
    <scope>NUCLEOTIDE SEQUENCE [LARGE SCALE GENOMIC DNA]</scope>
    <source>
        <strain evidence="2 3">MN12-7</strain>
    </source>
</reference>
<evidence type="ECO:0000313" key="2">
    <source>
        <dbReference type="EMBL" id="EOR94858.1"/>
    </source>
</evidence>
<gene>
    <name evidence="2" type="ORF">ADIARSV_1963</name>
</gene>
<dbReference type="EMBL" id="AQPN01000076">
    <property type="protein sequence ID" value="EOR94858.1"/>
    <property type="molecule type" value="Genomic_DNA"/>
</dbReference>
<dbReference type="Proteomes" id="UP000014174">
    <property type="component" value="Unassembled WGS sequence"/>
</dbReference>
<keyword evidence="1" id="KW-0472">Membrane</keyword>
<feature type="transmembrane region" description="Helical" evidence="1">
    <location>
        <begin position="28"/>
        <end position="49"/>
    </location>
</feature>
<keyword evidence="1" id="KW-0812">Transmembrane</keyword>
<keyword evidence="3" id="KW-1185">Reference proteome</keyword>
<organism evidence="2 3">
    <name type="scientific">Arcticibacter svalbardensis MN12-7</name>
    <dbReference type="NCBI Taxonomy" id="1150600"/>
    <lineage>
        <taxon>Bacteria</taxon>
        <taxon>Pseudomonadati</taxon>
        <taxon>Bacteroidota</taxon>
        <taxon>Sphingobacteriia</taxon>
        <taxon>Sphingobacteriales</taxon>
        <taxon>Sphingobacteriaceae</taxon>
        <taxon>Arcticibacter</taxon>
    </lineage>
</organism>
<accession>R9GT42</accession>
<protein>
    <submittedName>
        <fullName evidence="2">Uncharacterized protein</fullName>
    </submittedName>
</protein>
<sequence length="92" mass="11603">MALFPFILVKYDSYKKDPYLINHERIHIYQQIELLVLFFYLFYILHYLINLVRYRNHHKAYANIVFEREAFSMDHDISYLEKRKIFSWFKFL</sequence>
<dbReference type="AlphaFoldDB" id="R9GT42"/>
<comment type="caution">
    <text evidence="2">The sequence shown here is derived from an EMBL/GenBank/DDBJ whole genome shotgun (WGS) entry which is preliminary data.</text>
</comment>
<dbReference type="STRING" id="1150600.ADIARSV_1963"/>
<proteinExistence type="predicted"/>
<dbReference type="eggNOG" id="ENOG5032RMQ">
    <property type="taxonomic scope" value="Bacteria"/>
</dbReference>
<evidence type="ECO:0000313" key="3">
    <source>
        <dbReference type="Proteomes" id="UP000014174"/>
    </source>
</evidence>
<evidence type="ECO:0000256" key="1">
    <source>
        <dbReference type="SAM" id="Phobius"/>
    </source>
</evidence>
<keyword evidence="1" id="KW-1133">Transmembrane helix</keyword>
<name>R9GT42_9SPHI</name>